<organism evidence="1 2">
    <name type="scientific">Sutcliffiella rhizosphaerae</name>
    <dbReference type="NCBI Taxonomy" id="2880967"/>
    <lineage>
        <taxon>Bacteria</taxon>
        <taxon>Bacillati</taxon>
        <taxon>Bacillota</taxon>
        <taxon>Bacilli</taxon>
        <taxon>Bacillales</taxon>
        <taxon>Bacillaceae</taxon>
        <taxon>Sutcliffiella</taxon>
    </lineage>
</organism>
<dbReference type="EMBL" id="CAKJTJ010000006">
    <property type="protein sequence ID" value="CAG9620760.1"/>
    <property type="molecule type" value="Genomic_DNA"/>
</dbReference>
<dbReference type="Proteomes" id="UP000789833">
    <property type="component" value="Unassembled WGS sequence"/>
</dbReference>
<comment type="caution">
    <text evidence="1">The sequence shown here is derived from an EMBL/GenBank/DDBJ whole genome shotgun (WGS) entry which is preliminary data.</text>
</comment>
<dbReference type="RefSeq" id="WP_230500678.1">
    <property type="nucleotide sequence ID" value="NZ_CAKJTJ010000006.1"/>
</dbReference>
<gene>
    <name evidence="1" type="ORF">BACCIP111883_01530</name>
</gene>
<proteinExistence type="predicted"/>
<protein>
    <submittedName>
        <fullName evidence="1">Uncharacterized protein</fullName>
    </submittedName>
</protein>
<keyword evidence="2" id="KW-1185">Reference proteome</keyword>
<evidence type="ECO:0000313" key="2">
    <source>
        <dbReference type="Proteomes" id="UP000789833"/>
    </source>
</evidence>
<sequence length="100" mass="11797">MAPSRHTEENTITFINTNDVPVGIFSILYRKKRWDSLKLKEMLFFYELSAAINHIGKIYNLDWTSLNHDDDHMQSFNLHLLPAKESLAFTYSLRLSEHKQ</sequence>
<evidence type="ECO:0000313" key="1">
    <source>
        <dbReference type="EMBL" id="CAG9620760.1"/>
    </source>
</evidence>
<reference evidence="1 2" key="1">
    <citation type="submission" date="2021-10" db="EMBL/GenBank/DDBJ databases">
        <authorList>
            <person name="Criscuolo A."/>
        </authorList>
    </citation>
    <scope>NUCLEOTIDE SEQUENCE [LARGE SCALE GENOMIC DNA]</scope>
    <source>
        <strain evidence="2">CIP 111883</strain>
    </source>
</reference>
<name>A0ABM8YLS6_9BACI</name>
<accession>A0ABM8YLS6</accession>